<name>A0ABX9EW16_9GAMM</name>
<comment type="caution">
    <text evidence="3">The sequence shown here is derived from an EMBL/GenBank/DDBJ whole genome shotgun (WGS) entry which is preliminary data.</text>
</comment>
<dbReference type="InterPro" id="IPR043144">
    <property type="entry name" value="Mal/L-sulf/L-lact_DH-like_ah"/>
</dbReference>
<reference evidence="3 4" key="1">
    <citation type="submission" date="2016-02" db="EMBL/GenBank/DDBJ databases">
        <title>Species-wide whole genome sequencing reveals diversity, host range in Lonsdalea quercina.</title>
        <authorList>
            <person name="Li Y."/>
        </authorList>
    </citation>
    <scope>NUCLEOTIDE SEQUENCE [LARGE SCALE GENOMIC DNA]</scope>
    <source>
        <strain evidence="3 4">CFCC 12721</strain>
    </source>
</reference>
<dbReference type="Gene3D" id="1.10.1530.10">
    <property type="match status" value="1"/>
</dbReference>
<gene>
    <name evidence="3" type="ORF">AU492_02985</name>
</gene>
<keyword evidence="4" id="KW-1185">Reference proteome</keyword>
<comment type="similarity">
    <text evidence="1">Belongs to the LDH2/MDH2 oxidoreductase family.</text>
</comment>
<evidence type="ECO:0000313" key="3">
    <source>
        <dbReference type="EMBL" id="RAT37259.1"/>
    </source>
</evidence>
<dbReference type="EMBL" id="LUSW01000004">
    <property type="protein sequence ID" value="RAT37259.1"/>
    <property type="molecule type" value="Genomic_DNA"/>
</dbReference>
<dbReference type="NCBIfam" id="NF007504">
    <property type="entry name" value="PRK10098.1"/>
    <property type="match status" value="1"/>
</dbReference>
<dbReference type="Pfam" id="PF02615">
    <property type="entry name" value="Ldh_2"/>
    <property type="match status" value="1"/>
</dbReference>
<accession>A0ABX9EW16</accession>
<dbReference type="Gene3D" id="3.30.1370.60">
    <property type="entry name" value="Hypothetical oxidoreductase yiak, domain 2"/>
    <property type="match status" value="1"/>
</dbReference>
<keyword evidence="2" id="KW-0560">Oxidoreductase</keyword>
<protein>
    <submittedName>
        <fullName evidence="3">Lactate dehydrogenase</fullName>
    </submittedName>
</protein>
<sequence length="359" mass="38782">MQISAQRLTQVAQQLLQQLGCDERESDCVAAHLVGANLKGHDSHGVGMLPEYVRFVGQGAMHPNTPARLIKDAGAVLQFSGDRGFGQRTGKEAMQAAIERVKTTGVCLMTLSSTCHLGRIGTYGEMAAAEGLIAIHFVNVNDLPPIVAPFNGGESRFGTNPICITFPGSSENPPFILDFATSMVALGKTRVAYLAGKTFDEEVMLDSEGRPTNDPSVMWNEEHPGALRPIARHKGGGLILAAELLAGILSGGGTIQPENERAGAIVNNMTTIVIDPAQLVGMAWLQREYDAMLDYVRSSRTPDPDAPILIAGEPEIDAYRQRTVEGITISDREWRKIVEAGGHSVCRKPRLLCNTPMRW</sequence>
<dbReference type="SUPFAM" id="SSF89733">
    <property type="entry name" value="L-sulfolactate dehydrogenase-like"/>
    <property type="match status" value="1"/>
</dbReference>
<dbReference type="Proteomes" id="UP000250186">
    <property type="component" value="Unassembled WGS sequence"/>
</dbReference>
<dbReference type="PANTHER" id="PTHR11091:SF0">
    <property type="entry name" value="MALATE DEHYDROGENASE"/>
    <property type="match status" value="1"/>
</dbReference>
<dbReference type="InterPro" id="IPR003767">
    <property type="entry name" value="Malate/L-lactate_DH-like"/>
</dbReference>
<proteinExistence type="inferred from homology"/>
<evidence type="ECO:0000256" key="2">
    <source>
        <dbReference type="ARBA" id="ARBA00023002"/>
    </source>
</evidence>
<evidence type="ECO:0000313" key="4">
    <source>
        <dbReference type="Proteomes" id="UP000250186"/>
    </source>
</evidence>
<dbReference type="InterPro" id="IPR043143">
    <property type="entry name" value="Mal/L-sulf/L-lact_DH-like_NADP"/>
</dbReference>
<dbReference type="InterPro" id="IPR036111">
    <property type="entry name" value="Mal/L-sulfo/L-lacto_DH-like_sf"/>
</dbReference>
<organism evidence="3 4">
    <name type="scientific">Lonsdalea populi</name>
    <dbReference type="NCBI Taxonomy" id="1172565"/>
    <lineage>
        <taxon>Bacteria</taxon>
        <taxon>Pseudomonadati</taxon>
        <taxon>Pseudomonadota</taxon>
        <taxon>Gammaproteobacteria</taxon>
        <taxon>Enterobacterales</taxon>
        <taxon>Pectobacteriaceae</taxon>
        <taxon>Lonsdalea</taxon>
    </lineage>
</organism>
<evidence type="ECO:0000256" key="1">
    <source>
        <dbReference type="ARBA" id="ARBA00006056"/>
    </source>
</evidence>
<dbReference type="PANTHER" id="PTHR11091">
    <property type="entry name" value="OXIDOREDUCTASE-RELATED"/>
    <property type="match status" value="1"/>
</dbReference>